<dbReference type="AlphaFoldDB" id="A0A0N9I6V0"/>
<proteinExistence type="predicted"/>
<evidence type="ECO:0000313" key="3">
    <source>
        <dbReference type="Proteomes" id="UP000063699"/>
    </source>
</evidence>
<dbReference type="STRING" id="860235.AOZ06_28660"/>
<gene>
    <name evidence="2" type="ORF">AOZ06_28660</name>
</gene>
<keyword evidence="3" id="KW-1185">Reference proteome</keyword>
<protein>
    <submittedName>
        <fullName evidence="2">Uncharacterized protein</fullName>
    </submittedName>
</protein>
<feature type="region of interest" description="Disordered" evidence="1">
    <location>
        <begin position="272"/>
        <end position="292"/>
    </location>
</feature>
<reference evidence="2 3" key="1">
    <citation type="submission" date="2015-07" db="EMBL/GenBank/DDBJ databases">
        <title>Genome sequencing of Kibdelosporangium phytohabitans.</title>
        <authorList>
            <person name="Qin S."/>
            <person name="Xing K."/>
        </authorList>
    </citation>
    <scope>NUCLEOTIDE SEQUENCE [LARGE SCALE GENOMIC DNA]</scope>
    <source>
        <strain evidence="2 3">KLBMP1111</strain>
    </source>
</reference>
<organism evidence="2 3">
    <name type="scientific">Kibdelosporangium phytohabitans</name>
    <dbReference type="NCBI Taxonomy" id="860235"/>
    <lineage>
        <taxon>Bacteria</taxon>
        <taxon>Bacillati</taxon>
        <taxon>Actinomycetota</taxon>
        <taxon>Actinomycetes</taxon>
        <taxon>Pseudonocardiales</taxon>
        <taxon>Pseudonocardiaceae</taxon>
        <taxon>Kibdelosporangium</taxon>
    </lineage>
</organism>
<evidence type="ECO:0000313" key="2">
    <source>
        <dbReference type="EMBL" id="ALG10336.1"/>
    </source>
</evidence>
<dbReference type="Proteomes" id="UP000063699">
    <property type="component" value="Chromosome"/>
</dbReference>
<evidence type="ECO:0000256" key="1">
    <source>
        <dbReference type="SAM" id="MobiDB-lite"/>
    </source>
</evidence>
<dbReference type="KEGG" id="kphy:AOZ06_28660"/>
<name>A0A0N9I6V0_9PSEU</name>
<dbReference type="RefSeq" id="WP_054292239.1">
    <property type="nucleotide sequence ID" value="NZ_CP012752.1"/>
</dbReference>
<accession>A0A0N9I6V0</accession>
<dbReference type="EMBL" id="CP012752">
    <property type="protein sequence ID" value="ALG10336.1"/>
    <property type="molecule type" value="Genomic_DNA"/>
</dbReference>
<sequence>MTYTFDPLVPRPIDRPTEVPLTTDDLVALDEAKIFAGPPDPVDRPAWRERLHVWREDARSRHEYTGAAYDRPAAAWASRCHTVAQVWLWDELLYSFEQDKFTPERFLADAHERFGGLDAVVLWHAYPVIGLDDRNQWDFYRDVPGLTGLVEALHDAGLRVFVDYNPWDVGTRRGDDDLTELASLVADLGADGVFLDTLKKAEPEFVERLNAARPGIVLEGESKLPVERLEDHSCSGCGSAGRPATARPCDAWSPSSVPSATCCVTACGRRWPSSPPRRRRPGFTRHAGNSTA</sequence>